<evidence type="ECO:0000256" key="13">
    <source>
        <dbReference type="ARBA" id="ARBA00023285"/>
    </source>
</evidence>
<keyword evidence="12" id="KW-0457">Lysine biosynthesis</keyword>
<evidence type="ECO:0000256" key="3">
    <source>
        <dbReference type="ARBA" id="ARBA00005130"/>
    </source>
</evidence>
<organism evidence="16 17">
    <name type="scientific">Streptococcus ferus</name>
    <dbReference type="NCBI Taxonomy" id="1345"/>
    <lineage>
        <taxon>Bacteria</taxon>
        <taxon>Bacillati</taxon>
        <taxon>Bacillota</taxon>
        <taxon>Bacilli</taxon>
        <taxon>Lactobacillales</taxon>
        <taxon>Streptococcaceae</taxon>
        <taxon>Streptococcus</taxon>
    </lineage>
</organism>
<evidence type="ECO:0000256" key="14">
    <source>
        <dbReference type="ARBA" id="ARBA00051301"/>
    </source>
</evidence>
<feature type="domain" description="Peptidase M20 dimerisation" evidence="15">
    <location>
        <begin position="172"/>
        <end position="280"/>
    </location>
</feature>
<keyword evidence="16" id="KW-0121">Carboxypeptidase</keyword>
<dbReference type="PROSITE" id="PS00759">
    <property type="entry name" value="ARGE_DAPE_CPG2_2"/>
    <property type="match status" value="1"/>
</dbReference>
<evidence type="ECO:0000256" key="1">
    <source>
        <dbReference type="ARBA" id="ARBA00001941"/>
    </source>
</evidence>
<evidence type="ECO:0000256" key="10">
    <source>
        <dbReference type="ARBA" id="ARBA00022833"/>
    </source>
</evidence>
<comment type="similarity">
    <text evidence="4">Belongs to the peptidase M20A family.</text>
</comment>
<dbReference type="PANTHER" id="PTHR43808:SF8">
    <property type="entry name" value="PEPTIDASE M20 DIMERISATION DOMAIN-CONTAINING PROTEIN"/>
    <property type="match status" value="1"/>
</dbReference>
<dbReference type="GO" id="GO:0009014">
    <property type="term" value="F:succinyl-diaminopimelate desuccinylase activity"/>
    <property type="evidence" value="ECO:0007669"/>
    <property type="project" value="UniProtKB-EC"/>
</dbReference>
<dbReference type="OrthoDB" id="9792335at2"/>
<dbReference type="Pfam" id="PF01546">
    <property type="entry name" value="Peptidase_M20"/>
    <property type="match status" value="1"/>
</dbReference>
<dbReference type="Pfam" id="PF07687">
    <property type="entry name" value="M20_dimer"/>
    <property type="match status" value="1"/>
</dbReference>
<evidence type="ECO:0000256" key="12">
    <source>
        <dbReference type="ARBA" id="ARBA00023154"/>
    </source>
</evidence>
<dbReference type="Gene3D" id="3.30.70.360">
    <property type="match status" value="1"/>
</dbReference>
<dbReference type="InterPro" id="IPR036264">
    <property type="entry name" value="Bact_exopeptidase_dim_dom"/>
</dbReference>
<evidence type="ECO:0000256" key="9">
    <source>
        <dbReference type="ARBA" id="ARBA00022801"/>
    </source>
</evidence>
<dbReference type="InterPro" id="IPR001261">
    <property type="entry name" value="ArgE/DapE_CS"/>
</dbReference>
<dbReference type="UniPathway" id="UPA00034">
    <property type="reaction ID" value="UER00021"/>
</dbReference>
<evidence type="ECO:0000256" key="4">
    <source>
        <dbReference type="ARBA" id="ARBA00006247"/>
    </source>
</evidence>
<dbReference type="InterPro" id="IPR050072">
    <property type="entry name" value="Peptidase_M20A"/>
</dbReference>
<comment type="pathway">
    <text evidence="3">Amino-acid biosynthesis; L-lysine biosynthesis via DAP pathway; LL-2,6-diaminopimelate from (S)-tetrahydrodipicolinate (succinylase route): step 3/3.</text>
</comment>
<dbReference type="GO" id="GO:0019877">
    <property type="term" value="P:diaminopimelate biosynthetic process"/>
    <property type="evidence" value="ECO:0007669"/>
    <property type="project" value="UniProtKB-KW"/>
</dbReference>
<dbReference type="InterPro" id="IPR002933">
    <property type="entry name" value="Peptidase_M20"/>
</dbReference>
<dbReference type="RefSeq" id="WP_018030628.1">
    <property type="nucleotide sequence ID" value="NZ_LS483343.1"/>
</dbReference>
<evidence type="ECO:0000256" key="8">
    <source>
        <dbReference type="ARBA" id="ARBA00022723"/>
    </source>
</evidence>
<dbReference type="EC" id="3.5.1.18" evidence="5"/>
<dbReference type="EMBL" id="LS483343">
    <property type="protein sequence ID" value="SQF41101.1"/>
    <property type="molecule type" value="Genomic_DNA"/>
</dbReference>
<evidence type="ECO:0000259" key="15">
    <source>
        <dbReference type="Pfam" id="PF07687"/>
    </source>
</evidence>
<comment type="cofactor">
    <cofactor evidence="2">
        <name>Zn(2+)</name>
        <dbReference type="ChEBI" id="CHEBI:29105"/>
    </cofactor>
</comment>
<dbReference type="NCBIfam" id="NF006365">
    <property type="entry name" value="PRK08588.1"/>
    <property type="match status" value="1"/>
</dbReference>
<dbReference type="SUPFAM" id="SSF55031">
    <property type="entry name" value="Bacterial exopeptidase dimerisation domain"/>
    <property type="match status" value="1"/>
</dbReference>
<reference evidence="16 17" key="1">
    <citation type="submission" date="2018-06" db="EMBL/GenBank/DDBJ databases">
        <authorList>
            <consortium name="Pathogen Informatics"/>
            <person name="Doyle S."/>
        </authorList>
    </citation>
    <scope>NUCLEOTIDE SEQUENCE [LARGE SCALE GENOMIC DNA]</scope>
    <source>
        <strain evidence="16 17">NCTC12278</strain>
    </source>
</reference>
<sequence length="408" mass="44660">MVTKEEAVQLLQDMIQINTENDNEEELARYIQEFLTAHGIESELVEFAPKRASLVAEISNGPGKKLGLTGHLDVVSAGNAEDWTYSPFSGFVDENKILWGRGASDMKSGLAALVLAMVALHESQDYSGTIRLLATVGEEIGEYGSKQLTKLGYVDDLDGMLIGEPCNIGIIYAHKGSLNYKVTSKGTAAHSSMPELGNNAIEHLNHAMLKISEAIAQETTKHTDPELGQTFHNITVVTGGQQVNSIPDWASFEANARTIPAYDNQDVIRTVKYVIEELNEQEGFDLNLEVTADQKPVVSDKHSPLIQSILKVQQQFPSLQVPAQLKQMEEVLGGDLSGQNDLPSTLVPLAVSGTTDAAQFTQSKKTFDVAVYGPGIPMLNHKIDERLPVDQYWDFIAIYQAILSDYLS</sequence>
<dbReference type="PANTHER" id="PTHR43808">
    <property type="entry name" value="ACETYLORNITHINE DEACETYLASE"/>
    <property type="match status" value="1"/>
</dbReference>
<dbReference type="NCBIfam" id="TIGR01910">
    <property type="entry name" value="DapE-ArgE"/>
    <property type="match status" value="1"/>
</dbReference>
<evidence type="ECO:0000256" key="7">
    <source>
        <dbReference type="ARBA" id="ARBA00022605"/>
    </source>
</evidence>
<dbReference type="Proteomes" id="UP000249495">
    <property type="component" value="Chromosome 1"/>
</dbReference>
<dbReference type="InterPro" id="IPR011650">
    <property type="entry name" value="Peptidase_M20_dimer"/>
</dbReference>
<keyword evidence="7" id="KW-0028">Amino-acid biosynthesis</keyword>
<evidence type="ECO:0000256" key="2">
    <source>
        <dbReference type="ARBA" id="ARBA00001947"/>
    </source>
</evidence>
<dbReference type="AlphaFoldDB" id="A0A2X3Y1A6"/>
<keyword evidence="9 16" id="KW-0378">Hydrolase</keyword>
<keyword evidence="8" id="KW-0479">Metal-binding</keyword>
<dbReference type="GO" id="GO:0009089">
    <property type="term" value="P:lysine biosynthetic process via diaminopimelate"/>
    <property type="evidence" value="ECO:0007669"/>
    <property type="project" value="UniProtKB-UniPathway"/>
</dbReference>
<name>A0A2X3Y1A6_9STRE</name>
<dbReference type="CDD" id="cd08659">
    <property type="entry name" value="M20_ArgE_DapE-like"/>
    <property type="match status" value="1"/>
</dbReference>
<comment type="catalytic activity">
    <reaction evidence="14">
        <text>N-succinyl-(2S,6S)-2,6-diaminopimelate + H2O = (2S,6S)-2,6-diaminopimelate + succinate</text>
        <dbReference type="Rhea" id="RHEA:22608"/>
        <dbReference type="ChEBI" id="CHEBI:15377"/>
        <dbReference type="ChEBI" id="CHEBI:30031"/>
        <dbReference type="ChEBI" id="CHEBI:57609"/>
        <dbReference type="ChEBI" id="CHEBI:58087"/>
        <dbReference type="EC" id="3.5.1.18"/>
    </reaction>
</comment>
<protein>
    <recommendedName>
        <fullName evidence="6">Probable succinyl-diaminopimelate desuccinylase</fullName>
        <ecNumber evidence="5">3.5.1.18</ecNumber>
    </recommendedName>
</protein>
<proteinExistence type="inferred from homology"/>
<keyword evidence="10" id="KW-0862">Zinc</keyword>
<keyword evidence="16" id="KW-0645">Protease</keyword>
<gene>
    <name evidence="16" type="primary">dapE_2</name>
    <name evidence="16" type="ORF">NCTC12278_01699</name>
</gene>
<dbReference type="Gene3D" id="3.40.630.10">
    <property type="entry name" value="Zn peptidases"/>
    <property type="match status" value="1"/>
</dbReference>
<dbReference type="STRING" id="1123303.GCA_000372425_01305"/>
<evidence type="ECO:0000313" key="16">
    <source>
        <dbReference type="EMBL" id="SQF41101.1"/>
    </source>
</evidence>
<dbReference type="SUPFAM" id="SSF53187">
    <property type="entry name" value="Zn-dependent exopeptidases"/>
    <property type="match status" value="1"/>
</dbReference>
<dbReference type="PROSITE" id="PS00758">
    <property type="entry name" value="ARGE_DAPE_CPG2_1"/>
    <property type="match status" value="1"/>
</dbReference>
<keyword evidence="13" id="KW-0170">Cobalt</keyword>
<keyword evidence="17" id="KW-1185">Reference proteome</keyword>
<dbReference type="InterPro" id="IPR010182">
    <property type="entry name" value="ArgE/DapE"/>
</dbReference>
<evidence type="ECO:0000256" key="6">
    <source>
        <dbReference type="ARBA" id="ARBA00016853"/>
    </source>
</evidence>
<keyword evidence="11" id="KW-0220">Diaminopimelate biosynthesis</keyword>
<evidence type="ECO:0000256" key="11">
    <source>
        <dbReference type="ARBA" id="ARBA00022915"/>
    </source>
</evidence>
<dbReference type="GO" id="GO:0046872">
    <property type="term" value="F:metal ion binding"/>
    <property type="evidence" value="ECO:0007669"/>
    <property type="project" value="UniProtKB-KW"/>
</dbReference>
<dbReference type="GO" id="GO:0004180">
    <property type="term" value="F:carboxypeptidase activity"/>
    <property type="evidence" value="ECO:0007669"/>
    <property type="project" value="UniProtKB-KW"/>
</dbReference>
<evidence type="ECO:0000313" key="17">
    <source>
        <dbReference type="Proteomes" id="UP000249495"/>
    </source>
</evidence>
<evidence type="ECO:0000256" key="5">
    <source>
        <dbReference type="ARBA" id="ARBA00011921"/>
    </source>
</evidence>
<accession>A0A2X3Y1A6</accession>
<dbReference type="KEGG" id="sfer:NCTC12278_01699"/>
<comment type="cofactor">
    <cofactor evidence="1">
        <name>Co(2+)</name>
        <dbReference type="ChEBI" id="CHEBI:48828"/>
    </cofactor>
</comment>